<evidence type="ECO:0000313" key="7">
    <source>
        <dbReference type="Proteomes" id="UP000054804"/>
    </source>
</evidence>
<dbReference type="PANTHER" id="PTHR33154:SF33">
    <property type="entry name" value="TRANSCRIPTIONAL REPRESSOR SDPR"/>
    <property type="match status" value="1"/>
</dbReference>
<dbReference type="GO" id="GO:0003700">
    <property type="term" value="F:DNA-binding transcription factor activity"/>
    <property type="evidence" value="ECO:0007669"/>
    <property type="project" value="InterPro"/>
</dbReference>
<evidence type="ECO:0000256" key="3">
    <source>
        <dbReference type="ARBA" id="ARBA00023163"/>
    </source>
</evidence>
<dbReference type="RefSeq" id="WP_058852846.1">
    <property type="nucleotide sequence ID" value="NZ_LOCL01000084.1"/>
</dbReference>
<feature type="domain" description="HTH arsR-type" evidence="5">
    <location>
        <begin position="16"/>
        <end position="106"/>
    </location>
</feature>
<name>A0A0W7WR00_9ACTN</name>
<dbReference type="AlphaFoldDB" id="A0A0W7WR00"/>
<dbReference type="STRING" id="1765722.AT728_38155"/>
<evidence type="ECO:0000256" key="2">
    <source>
        <dbReference type="ARBA" id="ARBA00023125"/>
    </source>
</evidence>
<keyword evidence="2" id="KW-0238">DNA-binding</keyword>
<organism evidence="6 7">
    <name type="scientific">Streptomyces silvensis</name>
    <dbReference type="NCBI Taxonomy" id="1765722"/>
    <lineage>
        <taxon>Bacteria</taxon>
        <taxon>Bacillati</taxon>
        <taxon>Actinomycetota</taxon>
        <taxon>Actinomycetes</taxon>
        <taxon>Kitasatosporales</taxon>
        <taxon>Streptomycetaceae</taxon>
        <taxon>Streptomyces</taxon>
    </lineage>
</organism>
<evidence type="ECO:0000256" key="4">
    <source>
        <dbReference type="SAM" id="MobiDB-lite"/>
    </source>
</evidence>
<dbReference type="InterPro" id="IPR036390">
    <property type="entry name" value="WH_DNA-bd_sf"/>
</dbReference>
<sequence>MAEVPHQGPTGDQLLKVLTALGNPHRMRIVAALTARRNYVSALAREIGMGRPLLHMHLQRLEAVGLVIGSLETAADGRTVKYFHVAPFLYELTPDTVASAVETLTVKRVGPEEDEDAGDRPMADGAEDKEVMK</sequence>
<comment type="caution">
    <text evidence="6">The sequence shown here is derived from an EMBL/GenBank/DDBJ whole genome shotgun (WGS) entry which is preliminary data.</text>
</comment>
<evidence type="ECO:0000259" key="5">
    <source>
        <dbReference type="SMART" id="SM00418"/>
    </source>
</evidence>
<dbReference type="CDD" id="cd00090">
    <property type="entry name" value="HTH_ARSR"/>
    <property type="match status" value="1"/>
</dbReference>
<dbReference type="InterPro" id="IPR001845">
    <property type="entry name" value="HTH_ArsR_DNA-bd_dom"/>
</dbReference>
<gene>
    <name evidence="6" type="ORF">AT728_38155</name>
</gene>
<proteinExistence type="predicted"/>
<dbReference type="SUPFAM" id="SSF46785">
    <property type="entry name" value="Winged helix' DNA-binding domain"/>
    <property type="match status" value="1"/>
</dbReference>
<dbReference type="Pfam" id="PF12840">
    <property type="entry name" value="HTH_20"/>
    <property type="match status" value="1"/>
</dbReference>
<dbReference type="InterPro" id="IPR036388">
    <property type="entry name" value="WH-like_DNA-bd_sf"/>
</dbReference>
<evidence type="ECO:0000313" key="6">
    <source>
        <dbReference type="EMBL" id="KUF12982.1"/>
    </source>
</evidence>
<dbReference type="OrthoDB" id="3399802at2"/>
<keyword evidence="7" id="KW-1185">Reference proteome</keyword>
<dbReference type="InterPro" id="IPR051081">
    <property type="entry name" value="HTH_MetalResp_TranReg"/>
</dbReference>
<dbReference type="EMBL" id="LOCL01000084">
    <property type="protein sequence ID" value="KUF12982.1"/>
    <property type="molecule type" value="Genomic_DNA"/>
</dbReference>
<keyword evidence="3" id="KW-0804">Transcription</keyword>
<dbReference type="GO" id="GO:0003677">
    <property type="term" value="F:DNA binding"/>
    <property type="evidence" value="ECO:0007669"/>
    <property type="project" value="UniProtKB-KW"/>
</dbReference>
<dbReference type="SMART" id="SM00418">
    <property type="entry name" value="HTH_ARSR"/>
    <property type="match status" value="1"/>
</dbReference>
<accession>A0A0W7WR00</accession>
<feature type="region of interest" description="Disordered" evidence="4">
    <location>
        <begin position="107"/>
        <end position="133"/>
    </location>
</feature>
<evidence type="ECO:0000256" key="1">
    <source>
        <dbReference type="ARBA" id="ARBA00023015"/>
    </source>
</evidence>
<dbReference type="PANTHER" id="PTHR33154">
    <property type="entry name" value="TRANSCRIPTIONAL REGULATOR, ARSR FAMILY"/>
    <property type="match status" value="1"/>
</dbReference>
<dbReference type="Gene3D" id="1.10.10.10">
    <property type="entry name" value="Winged helix-like DNA-binding domain superfamily/Winged helix DNA-binding domain"/>
    <property type="match status" value="1"/>
</dbReference>
<dbReference type="InterPro" id="IPR011991">
    <property type="entry name" value="ArsR-like_HTH"/>
</dbReference>
<dbReference type="Proteomes" id="UP000054804">
    <property type="component" value="Unassembled WGS sequence"/>
</dbReference>
<keyword evidence="1" id="KW-0805">Transcription regulation</keyword>
<reference evidence="6 7" key="1">
    <citation type="submission" date="2015-12" db="EMBL/GenBank/DDBJ databases">
        <title>Draft genome sequence of Streptomyces silvensis ATCC 53525, a producer of novel hormone antagonists.</title>
        <authorList>
            <person name="Johnston C.W."/>
            <person name="Li Y."/>
            <person name="Magarvey N.A."/>
        </authorList>
    </citation>
    <scope>NUCLEOTIDE SEQUENCE [LARGE SCALE GENOMIC DNA]</scope>
    <source>
        <strain evidence="6 7">ATCC 53525</strain>
    </source>
</reference>
<feature type="compositionally biased region" description="Basic and acidic residues" evidence="4">
    <location>
        <begin position="118"/>
        <end position="133"/>
    </location>
</feature>
<protein>
    <submittedName>
        <fullName evidence="6">Transcriptional regulator</fullName>
    </submittedName>
</protein>